<dbReference type="STRING" id="452589.G9P1A7"/>
<dbReference type="HOGENOM" id="CLU_145548_0_0_1"/>
<keyword evidence="1" id="KW-0812">Transmembrane</keyword>
<reference evidence="2 3" key="1">
    <citation type="journal article" date="2011" name="Genome Biol.">
        <title>Comparative genome sequence analysis underscores mycoparasitism as the ancestral life style of Trichoderma.</title>
        <authorList>
            <person name="Kubicek C.P."/>
            <person name="Herrera-Estrella A."/>
            <person name="Seidl-Seiboth V."/>
            <person name="Martinez D.A."/>
            <person name="Druzhinina I.S."/>
            <person name="Thon M."/>
            <person name="Zeilinger S."/>
            <person name="Casas-Flores S."/>
            <person name="Horwitz B.A."/>
            <person name="Mukherjee P.K."/>
            <person name="Mukherjee M."/>
            <person name="Kredics L."/>
            <person name="Alcaraz L.D."/>
            <person name="Aerts A."/>
            <person name="Antal Z."/>
            <person name="Atanasova L."/>
            <person name="Cervantes-Badillo M.G."/>
            <person name="Challacombe J."/>
            <person name="Chertkov O."/>
            <person name="McCluskey K."/>
            <person name="Coulpier F."/>
            <person name="Deshpande N."/>
            <person name="von Doehren H."/>
            <person name="Ebbole D.J."/>
            <person name="Esquivel-Naranjo E.U."/>
            <person name="Fekete E."/>
            <person name="Flipphi M."/>
            <person name="Glaser F."/>
            <person name="Gomez-Rodriguez E.Y."/>
            <person name="Gruber S."/>
            <person name="Han C."/>
            <person name="Henrissat B."/>
            <person name="Hermosa R."/>
            <person name="Hernandez-Onate M."/>
            <person name="Karaffa L."/>
            <person name="Kosti I."/>
            <person name="Le Crom S."/>
            <person name="Lindquist E."/>
            <person name="Lucas S."/>
            <person name="Luebeck M."/>
            <person name="Luebeck P.S."/>
            <person name="Margeot A."/>
            <person name="Metz B."/>
            <person name="Misra M."/>
            <person name="Nevalainen H."/>
            <person name="Omann M."/>
            <person name="Packer N."/>
            <person name="Perrone G."/>
            <person name="Uresti-Rivera E.E."/>
            <person name="Salamov A."/>
            <person name="Schmoll M."/>
            <person name="Seiboth B."/>
            <person name="Shapiro H."/>
            <person name="Sukno S."/>
            <person name="Tamayo-Ramos J.A."/>
            <person name="Tisch D."/>
            <person name="Wiest A."/>
            <person name="Wilkinson H.H."/>
            <person name="Zhang M."/>
            <person name="Coutinho P.M."/>
            <person name="Kenerley C.M."/>
            <person name="Monte E."/>
            <person name="Baker S.E."/>
            <person name="Grigoriev I.V."/>
        </authorList>
    </citation>
    <scope>NUCLEOTIDE SEQUENCE [LARGE SCALE GENOMIC DNA]</scope>
    <source>
        <strain evidence="3">ATCC 20476 / IMI 206040</strain>
    </source>
</reference>
<keyword evidence="1" id="KW-0472">Membrane</keyword>
<dbReference type="PANTHER" id="PTHR35043:SF7">
    <property type="entry name" value="TRANSCRIPTION FACTOR DOMAIN-CONTAINING PROTEIN"/>
    <property type="match status" value="1"/>
</dbReference>
<dbReference type="GeneID" id="25781937"/>
<evidence type="ECO:0000313" key="3">
    <source>
        <dbReference type="Proteomes" id="UP000005426"/>
    </source>
</evidence>
<feature type="transmembrane region" description="Helical" evidence="1">
    <location>
        <begin position="62"/>
        <end position="84"/>
    </location>
</feature>
<sequence length="150" mass="16756">MPLFSSRKPKSVDGAPLRIDTVRKGEGFDDGTLWALLAGMVLFGSIHIGAWHFEFPTHADRMLWRCLTVYSVGCVFIALVAVFLQKAAKKARKEDADGRVGKALGCCGKFLYYTGLLLYVVARLVILVEMFRTLLYLPTDAYISSRTPYN</sequence>
<organism evidence="2 3">
    <name type="scientific">Hypocrea atroviridis (strain ATCC 20476 / IMI 206040)</name>
    <name type="common">Trichoderma atroviride</name>
    <dbReference type="NCBI Taxonomy" id="452589"/>
    <lineage>
        <taxon>Eukaryota</taxon>
        <taxon>Fungi</taxon>
        <taxon>Dikarya</taxon>
        <taxon>Ascomycota</taxon>
        <taxon>Pezizomycotina</taxon>
        <taxon>Sordariomycetes</taxon>
        <taxon>Hypocreomycetidae</taxon>
        <taxon>Hypocreales</taxon>
        <taxon>Hypocreaceae</taxon>
        <taxon>Trichoderma</taxon>
    </lineage>
</organism>
<feature type="transmembrane region" description="Helical" evidence="1">
    <location>
        <begin position="110"/>
        <end position="128"/>
    </location>
</feature>
<dbReference type="OrthoDB" id="3061561at2759"/>
<dbReference type="PANTHER" id="PTHR35043">
    <property type="entry name" value="TRANSCRIPTION FACTOR DOMAIN-CONTAINING PROTEIN"/>
    <property type="match status" value="1"/>
</dbReference>
<protein>
    <submittedName>
        <fullName evidence="2">Uncharacterized protein</fullName>
    </submittedName>
</protein>
<dbReference type="KEGG" id="tatv:25781937"/>
<dbReference type="AlphaFoldDB" id="G9P1A7"/>
<dbReference type="EMBL" id="ABDG02000026">
    <property type="protein sequence ID" value="EHK43295.1"/>
    <property type="molecule type" value="Genomic_DNA"/>
</dbReference>
<name>G9P1A7_HYPAI</name>
<comment type="caution">
    <text evidence="2">The sequence shown here is derived from an EMBL/GenBank/DDBJ whole genome shotgun (WGS) entry which is preliminary data.</text>
</comment>
<gene>
    <name evidence="2" type="ORF">TRIATDRAFT_301173</name>
</gene>
<feature type="transmembrane region" description="Helical" evidence="1">
    <location>
        <begin position="33"/>
        <end position="50"/>
    </location>
</feature>
<dbReference type="Proteomes" id="UP000005426">
    <property type="component" value="Unassembled WGS sequence"/>
</dbReference>
<evidence type="ECO:0000256" key="1">
    <source>
        <dbReference type="SAM" id="Phobius"/>
    </source>
</evidence>
<keyword evidence="3" id="KW-1185">Reference proteome</keyword>
<keyword evidence="1" id="KW-1133">Transmembrane helix</keyword>
<accession>G9P1A7</accession>
<evidence type="ECO:0000313" key="2">
    <source>
        <dbReference type="EMBL" id="EHK43295.1"/>
    </source>
</evidence>
<proteinExistence type="predicted"/>